<dbReference type="InterPro" id="IPR050236">
    <property type="entry name" value="Ser_Thr_kinase_AGC"/>
</dbReference>
<feature type="compositionally biased region" description="Low complexity" evidence="15">
    <location>
        <begin position="507"/>
        <end position="517"/>
    </location>
</feature>
<comment type="catalytic activity">
    <reaction evidence="13">
        <text>L-threonyl-[protein] + ATP = O-phospho-L-threonyl-[protein] + ADP + H(+)</text>
        <dbReference type="Rhea" id="RHEA:46608"/>
        <dbReference type="Rhea" id="RHEA-COMP:11060"/>
        <dbReference type="Rhea" id="RHEA-COMP:11605"/>
        <dbReference type="ChEBI" id="CHEBI:15378"/>
        <dbReference type="ChEBI" id="CHEBI:30013"/>
        <dbReference type="ChEBI" id="CHEBI:30616"/>
        <dbReference type="ChEBI" id="CHEBI:61977"/>
        <dbReference type="ChEBI" id="CHEBI:456216"/>
        <dbReference type="EC" id="2.7.11.1"/>
    </reaction>
</comment>
<evidence type="ECO:0000256" key="7">
    <source>
        <dbReference type="ARBA" id="ARBA00022553"/>
    </source>
</evidence>
<feature type="domain" description="PDZ" evidence="17">
    <location>
        <begin position="1652"/>
        <end position="1741"/>
    </location>
</feature>
<protein>
    <recommendedName>
        <fullName evidence="4">non-specific serine/threonine protein kinase</fullName>
        <ecNumber evidence="4">2.7.11.1</ecNumber>
    </recommendedName>
</protein>
<feature type="compositionally biased region" description="Low complexity" evidence="15">
    <location>
        <begin position="1601"/>
        <end position="1621"/>
    </location>
</feature>
<feature type="compositionally biased region" description="Low complexity" evidence="15">
    <location>
        <begin position="1563"/>
        <end position="1584"/>
    </location>
</feature>
<feature type="compositionally biased region" description="Polar residues" evidence="15">
    <location>
        <begin position="1797"/>
        <end position="1820"/>
    </location>
</feature>
<dbReference type="SMART" id="SM00220">
    <property type="entry name" value="S_TKc"/>
    <property type="match status" value="1"/>
</dbReference>
<dbReference type="CDD" id="cd05609">
    <property type="entry name" value="STKc_MAST"/>
    <property type="match status" value="1"/>
</dbReference>
<dbReference type="PANTHER" id="PTHR24356">
    <property type="entry name" value="SERINE/THREONINE-PROTEIN KINASE"/>
    <property type="match status" value="1"/>
</dbReference>
<dbReference type="GO" id="GO:0035556">
    <property type="term" value="P:intracellular signal transduction"/>
    <property type="evidence" value="ECO:0007669"/>
    <property type="project" value="TreeGrafter"/>
</dbReference>
<evidence type="ECO:0000256" key="8">
    <source>
        <dbReference type="ARBA" id="ARBA00022679"/>
    </source>
</evidence>
<dbReference type="FunFam" id="3.30.200.20:FF:000012">
    <property type="entry name" value="microtubule-associated serine/threonine-protein kinase 2 isoform X1"/>
    <property type="match status" value="1"/>
</dbReference>
<dbReference type="FunFam" id="2.30.42.10:FF:000008">
    <property type="entry name" value="microtubule-associated serine/threonine-protein kinase 4 isoform X2"/>
    <property type="match status" value="1"/>
</dbReference>
<feature type="region of interest" description="Disordered" evidence="15">
    <location>
        <begin position="1563"/>
        <end position="1624"/>
    </location>
</feature>
<comment type="cofactor">
    <cofactor evidence="1">
        <name>Mg(2+)</name>
        <dbReference type="ChEBI" id="CHEBI:18420"/>
    </cofactor>
</comment>
<dbReference type="Proteomes" id="UP000887540">
    <property type="component" value="Unplaced"/>
</dbReference>
<feature type="region of interest" description="Disordered" evidence="15">
    <location>
        <begin position="167"/>
        <end position="266"/>
    </location>
</feature>
<feature type="compositionally biased region" description="Polar residues" evidence="15">
    <location>
        <begin position="1827"/>
        <end position="1842"/>
    </location>
</feature>
<feature type="region of interest" description="Disordered" evidence="15">
    <location>
        <begin position="361"/>
        <end position="479"/>
    </location>
</feature>
<feature type="compositionally biased region" description="Low complexity" evidence="15">
    <location>
        <begin position="2027"/>
        <end position="2040"/>
    </location>
</feature>
<name>A0A914CC65_9BILA</name>
<dbReference type="GO" id="GO:0005737">
    <property type="term" value="C:cytoplasm"/>
    <property type="evidence" value="ECO:0007669"/>
    <property type="project" value="UniProtKB-SubCell"/>
</dbReference>
<evidence type="ECO:0000313" key="20">
    <source>
        <dbReference type="WBParaSite" id="ACRNAN_Path_839.g3228.t2"/>
    </source>
</evidence>
<feature type="compositionally biased region" description="Low complexity" evidence="15">
    <location>
        <begin position="1984"/>
        <end position="1993"/>
    </location>
</feature>
<feature type="compositionally biased region" description="Polar residues" evidence="15">
    <location>
        <begin position="1585"/>
        <end position="1599"/>
    </location>
</feature>
<dbReference type="Gene3D" id="1.10.510.10">
    <property type="entry name" value="Transferase(Phosphotransferase) domain 1"/>
    <property type="match status" value="1"/>
</dbReference>
<dbReference type="InterPro" id="IPR011009">
    <property type="entry name" value="Kinase-like_dom_sf"/>
</dbReference>
<evidence type="ECO:0000256" key="6">
    <source>
        <dbReference type="ARBA" id="ARBA00022527"/>
    </source>
</evidence>
<keyword evidence="10" id="KW-0418">Kinase</keyword>
<feature type="region of interest" description="Disordered" evidence="15">
    <location>
        <begin position="530"/>
        <end position="559"/>
    </location>
</feature>
<evidence type="ECO:0000259" key="18">
    <source>
        <dbReference type="PROSITE" id="PS51285"/>
    </source>
</evidence>
<feature type="compositionally biased region" description="Low complexity" evidence="15">
    <location>
        <begin position="415"/>
        <end position="426"/>
    </location>
</feature>
<evidence type="ECO:0000256" key="5">
    <source>
        <dbReference type="ARBA" id="ARBA00022490"/>
    </source>
</evidence>
<feature type="compositionally biased region" description="Basic and acidic residues" evidence="15">
    <location>
        <begin position="1483"/>
        <end position="1494"/>
    </location>
</feature>
<feature type="compositionally biased region" description="Low complexity" evidence="15">
    <location>
        <begin position="644"/>
        <end position="657"/>
    </location>
</feature>
<dbReference type="GO" id="GO:0004674">
    <property type="term" value="F:protein serine/threonine kinase activity"/>
    <property type="evidence" value="ECO:0007669"/>
    <property type="project" value="UniProtKB-KW"/>
</dbReference>
<dbReference type="Pfam" id="PF08926">
    <property type="entry name" value="DUF1908"/>
    <property type="match status" value="2"/>
</dbReference>
<evidence type="ECO:0000256" key="10">
    <source>
        <dbReference type="ARBA" id="ARBA00022777"/>
    </source>
</evidence>
<keyword evidence="9" id="KW-0547">Nucleotide-binding</keyword>
<feature type="compositionally biased region" description="Polar residues" evidence="15">
    <location>
        <begin position="257"/>
        <end position="266"/>
    </location>
</feature>
<feature type="region of interest" description="Disordered" evidence="15">
    <location>
        <begin position="612"/>
        <end position="660"/>
    </location>
</feature>
<feature type="region of interest" description="Disordered" evidence="15">
    <location>
        <begin position="499"/>
        <end position="518"/>
    </location>
</feature>
<dbReference type="GO" id="GO:0000287">
    <property type="term" value="F:magnesium ion binding"/>
    <property type="evidence" value="ECO:0007669"/>
    <property type="project" value="InterPro"/>
</dbReference>
<evidence type="ECO:0000256" key="9">
    <source>
        <dbReference type="ARBA" id="ARBA00022741"/>
    </source>
</evidence>
<feature type="domain" description="Protein kinase" evidence="16">
    <location>
        <begin position="953"/>
        <end position="1226"/>
    </location>
</feature>
<dbReference type="PANTHER" id="PTHR24356:SF414">
    <property type="entry name" value="NON-SPECIFIC SERINE_THREONINE PROTEIN KINASE"/>
    <property type="match status" value="1"/>
</dbReference>
<feature type="region of interest" description="Disordered" evidence="15">
    <location>
        <begin position="62"/>
        <end position="82"/>
    </location>
</feature>
<keyword evidence="12" id="KW-0460">Magnesium</keyword>
<evidence type="ECO:0000256" key="4">
    <source>
        <dbReference type="ARBA" id="ARBA00012513"/>
    </source>
</evidence>
<dbReference type="InterPro" id="IPR023142">
    <property type="entry name" value="MAST_pre-PK_dom_sf"/>
</dbReference>
<comment type="subcellular location">
    <subcellularLocation>
        <location evidence="2">Cytoplasm</location>
    </subcellularLocation>
</comment>
<evidence type="ECO:0000259" key="16">
    <source>
        <dbReference type="PROSITE" id="PS50011"/>
    </source>
</evidence>
<dbReference type="InterPro" id="IPR000719">
    <property type="entry name" value="Prot_kinase_dom"/>
</dbReference>
<evidence type="ECO:0000256" key="11">
    <source>
        <dbReference type="ARBA" id="ARBA00022840"/>
    </source>
</evidence>
<feature type="domain" description="AGC-kinase C-terminal" evidence="18">
    <location>
        <begin position="1227"/>
        <end position="1291"/>
    </location>
</feature>
<reference evidence="20" key="1">
    <citation type="submission" date="2022-11" db="UniProtKB">
        <authorList>
            <consortium name="WormBaseParasite"/>
        </authorList>
    </citation>
    <scope>IDENTIFICATION</scope>
</reference>
<evidence type="ECO:0000313" key="19">
    <source>
        <dbReference type="Proteomes" id="UP000887540"/>
    </source>
</evidence>
<accession>A0A914CC65</accession>
<keyword evidence="5" id="KW-0963">Cytoplasm</keyword>
<dbReference type="SUPFAM" id="SSF50156">
    <property type="entry name" value="PDZ domain-like"/>
    <property type="match status" value="1"/>
</dbReference>
<dbReference type="InterPro" id="IPR000961">
    <property type="entry name" value="AGC-kinase_C"/>
</dbReference>
<dbReference type="PROSITE" id="PS00108">
    <property type="entry name" value="PROTEIN_KINASE_ST"/>
    <property type="match status" value="1"/>
</dbReference>
<evidence type="ECO:0000256" key="13">
    <source>
        <dbReference type="ARBA" id="ARBA00047899"/>
    </source>
</evidence>
<sequence>MRRLADHLSVIRISLDPPSPPAFESCLQSPTPTSEIPPSWKHFEQQNIEISNLLQVPRAEAIPEDIPRNSPPPRRCSNASNFSENSSISLSLNASYQNLLSPSGYFTRRSQSRSSSNHSYSDDNETPPNEFVFLVSRPLSAQSTPVESISPTVLLSPVLSRPVRSLSASGSASSPFLRNPPVSDSESELLQWTHGGSIYRNRQHSRTSRPSDSSSPLATPPITCGSPTLALHSNSPTKLLRSGGSGSFHGHHRQQESFDSGSSYLTPNRNSIHSIQRSNSECVEPIERPHSSFHEPRSLLTDHHLNRIRRMRRRPSAATTSLRSGIDAFLQNSIDSPNVSPSNLVRLRMFPLGHSDPQIYASTSSSSIGGSRMSVASSGRRSCLLTPNPFLTKVKKDGTLLSPRLSPRRPEQTRTSPSPSASTAGSSGLGPSGSIPCKSPVRLRMRSTASTTGSGNHNGGSGRGVPLRQPGNGRAGSSLAAPIHHAENRRWSLASLPSSSGYGTPGSNSAFSSQYSSQEHLADIMGEMRQNPRFDSNDSYPSYEDVPYRPRSRSLTSPVRFTSESGAEVPIMSTIYKERFPKAKAQLEYKLQQFLLENAPLSGFTTSVALDLTPRPISPSPTQQTIAQPQRQSSPQPPSHLQTAPRRPSSPHRPASPLMRPISPLAIESHLQTAPRRPSSPHRPASPLMRPISPLAIESATATPDGVVFRTSHHSQALDANTSSTYLVSPGSSSVFGGSFNTSMMVPSRSNRCSIVGALEAIVDPQLLRLIAEGATRFLHHQICEVAADCLQKSRDDLITCAYFCDMSTRLEETLAEAEGKTGPESYKYLSKVAKQLLMIVSRAARLLECLEFNPGEFYQLLEEAEGAVRVQLGSGTARVPDLPQYIINKLGLNKALLMEQADDGEITPDENEKPTDENIDAMVSGKFSKKHEDLAKLAAETIFSEVPKEEDFDTIRLISNGAYGAVYLVRHKKTRQRFALKKMKKTTLLLRNQVDQVFAERDILTFTDNPFVVCFYGSFETKAHLCMLMEYVEGGDCAALLKSAGTLPIELARLYVAETVLAIEYLHSCGIVHRDLKPDNLLITAMGHIKLTDFGLSKIGLMNRTTLVSEGYLDDTHQFKDNQLCGTPEYIAPEVILRQGYGKPVDWWALGIILYEFLIGIVAFMGDSPEELFANIINEEVDYPTGDEALPPEAENLIRLLLEKNPVDRLGTIDGAAEVQAHAFFATLDFDSLLRQKAEFVPQLENEEDTSYFDSRVDRYNHDADSGDDENIPMFWSFSTASPRHSIVGLELPPGGLAQLASIAASSSNPPSSLDMLRKCTSNAHSSDDGGTGTPSTGTGSGSHSAFSAVGALKNSRHSDSTDSQFGDLRLPPSSGSIGNRSLEGEPLPSAVLLRRRFSAQRHTNLSTSSSGTTGTGGGINTACSSTDSSMDASNFHLPNISDSAVAAASLARRNNANLTSPLPRFAISPCERSSPVQRRTKNSDEEHERPNERAYSFTGELSPVQERSMQDRTPTAEEEMQSAEAASPTPIMHRASPTKPDSLRSSQRGGRIETLQVLIPSSASPNAGSSAGSSPSAPGSHSNQASSGHTYYHSGQLSPGGNSISSISSFDSNSPNPSSLTVHDQVTLVRSPHSSPVPTSSTSLQNQKPPIVIRKGQQGYGFTIRSVRVYLSESSEYYTIEHIVSAVRENSPAYEAGLRENDLITHIHTQAVHNMTHPQLMHRLLSCGNEITLHVTPLQNTSIKEGEARRTVGKLLRKKPRKPQRRIPLDKKPRKGSSLLRRLSGKRGAGDIVPGTSSQKQTFMPRSVSSQDGVSSKTLEVPDTESGNNLSPHSPLSSTAPPRHKISGASSSSAHKRLSDFGLGSNLPETSHLRTISSSIAQPTSPLAQEPPPAVSKKSITKPPSEEKVKAPSLRRGSAIQPGETQHSPPRTPPPQPQRPSTFQGLKNKVAQRLAPYASAATASASSFFMAATGNGETATSTQQPIQPIQTDAQRRKGSAQMPLSPLARQSSNGESHTEGGSKATVTVTTSTSSSKSVNRSPSPGPSRKLSPSRIMQRFWRSASGGNGNHSTDVLGGDEEKP</sequence>
<dbReference type="InterPro" id="IPR001478">
    <property type="entry name" value="PDZ"/>
</dbReference>
<evidence type="ECO:0000256" key="1">
    <source>
        <dbReference type="ARBA" id="ARBA00001946"/>
    </source>
</evidence>
<evidence type="ECO:0000259" key="17">
    <source>
        <dbReference type="PROSITE" id="PS50106"/>
    </source>
</evidence>
<dbReference type="PROSITE" id="PS50011">
    <property type="entry name" value="PROTEIN_KINASE_DOM"/>
    <property type="match status" value="1"/>
</dbReference>
<feature type="region of interest" description="Disordered" evidence="15">
    <location>
        <begin position="1462"/>
        <end position="1550"/>
    </location>
</feature>
<comment type="similarity">
    <text evidence="3">Belongs to the protein kinase superfamily. AGC Ser/Thr protein kinase family.</text>
</comment>
<dbReference type="InterPro" id="IPR015022">
    <property type="entry name" value="MAST_pre-PK_dom"/>
</dbReference>
<feature type="compositionally biased region" description="Low complexity" evidence="15">
    <location>
        <begin position="1305"/>
        <end position="1314"/>
    </location>
</feature>
<dbReference type="InterPro" id="IPR008271">
    <property type="entry name" value="Ser/Thr_kinase_AS"/>
</dbReference>
<dbReference type="FunFam" id="1.20.1480.20:FF:000001">
    <property type="entry name" value="microtubule-associated serine/threonine-protein kinase 4 isoform X1"/>
    <property type="match status" value="1"/>
</dbReference>
<dbReference type="Gene3D" id="2.30.42.10">
    <property type="match status" value="1"/>
</dbReference>
<dbReference type="WBParaSite" id="ACRNAN_Path_839.g3228.t2">
    <property type="protein sequence ID" value="ACRNAN_Path_839.g3228.t2"/>
    <property type="gene ID" value="ACRNAN_Path_839.g3228"/>
</dbReference>
<keyword evidence="19" id="KW-1185">Reference proteome</keyword>
<dbReference type="GO" id="GO:0005524">
    <property type="term" value="F:ATP binding"/>
    <property type="evidence" value="ECO:0007669"/>
    <property type="project" value="UniProtKB-KW"/>
</dbReference>
<dbReference type="InterPro" id="IPR037711">
    <property type="entry name" value="MAST"/>
</dbReference>
<dbReference type="SMART" id="SM00228">
    <property type="entry name" value="PDZ"/>
    <property type="match status" value="1"/>
</dbReference>
<proteinExistence type="inferred from homology"/>
<keyword evidence="11" id="KW-0067">ATP-binding</keyword>
<evidence type="ECO:0000256" key="3">
    <source>
        <dbReference type="ARBA" id="ARBA00009903"/>
    </source>
</evidence>
<evidence type="ECO:0000256" key="14">
    <source>
        <dbReference type="ARBA" id="ARBA00048679"/>
    </source>
</evidence>
<keyword evidence="8" id="KW-0808">Transferase</keyword>
<dbReference type="FunFam" id="1.10.510.10:FF:000012">
    <property type="entry name" value="microtubule-associated serine/threonine-protein kinase 2 isoform X1"/>
    <property type="match status" value="1"/>
</dbReference>
<dbReference type="PROSITE" id="PS50106">
    <property type="entry name" value="PDZ"/>
    <property type="match status" value="1"/>
</dbReference>
<evidence type="ECO:0000256" key="12">
    <source>
        <dbReference type="ARBA" id="ARBA00022842"/>
    </source>
</evidence>
<feature type="region of interest" description="Disordered" evidence="15">
    <location>
        <begin position="1977"/>
        <end position="2084"/>
    </location>
</feature>
<dbReference type="InterPro" id="IPR036034">
    <property type="entry name" value="PDZ_sf"/>
</dbReference>
<keyword evidence="7" id="KW-0597">Phosphoprotein</keyword>
<dbReference type="PROSITE" id="PS51285">
    <property type="entry name" value="AGC_KINASE_CTER"/>
    <property type="match status" value="1"/>
</dbReference>
<dbReference type="Gene3D" id="1.20.1480.20">
    <property type="entry name" value="MAST3 pre-PK domain-like"/>
    <property type="match status" value="1"/>
</dbReference>
<keyword evidence="6" id="KW-0723">Serine/threonine-protein kinase</keyword>
<feature type="region of interest" description="Disordered" evidence="15">
    <location>
        <begin position="1884"/>
        <end position="1952"/>
    </location>
</feature>
<feature type="compositionally biased region" description="Low complexity" evidence="15">
    <location>
        <begin position="1335"/>
        <end position="1346"/>
    </location>
</feature>
<feature type="region of interest" description="Disordered" evidence="15">
    <location>
        <begin position="1403"/>
        <end position="1430"/>
    </location>
</feature>
<dbReference type="EC" id="2.7.11.1" evidence="4"/>
<evidence type="ECO:0000256" key="2">
    <source>
        <dbReference type="ARBA" id="ARBA00004496"/>
    </source>
</evidence>
<feature type="region of interest" description="Disordered" evidence="15">
    <location>
        <begin position="1305"/>
        <end position="1387"/>
    </location>
</feature>
<dbReference type="Pfam" id="PF00069">
    <property type="entry name" value="Pkinase"/>
    <property type="match status" value="1"/>
</dbReference>
<dbReference type="SUPFAM" id="SSF56112">
    <property type="entry name" value="Protein kinase-like (PK-like)"/>
    <property type="match status" value="1"/>
</dbReference>
<dbReference type="Pfam" id="PF00595">
    <property type="entry name" value="PDZ"/>
    <property type="match status" value="1"/>
</dbReference>
<evidence type="ECO:0000256" key="15">
    <source>
        <dbReference type="SAM" id="MobiDB-lite"/>
    </source>
</evidence>
<dbReference type="SUPFAM" id="SSF140482">
    <property type="entry name" value="MAST3 pre-PK domain-like"/>
    <property type="match status" value="1"/>
</dbReference>
<feature type="region of interest" description="Disordered" evidence="15">
    <location>
        <begin position="1760"/>
        <end position="1872"/>
    </location>
</feature>
<dbReference type="Gene3D" id="3.30.200.20">
    <property type="entry name" value="Phosphorylase Kinase, domain 1"/>
    <property type="match status" value="1"/>
</dbReference>
<feature type="region of interest" description="Disordered" evidence="15">
    <location>
        <begin position="107"/>
        <end position="128"/>
    </location>
</feature>
<feature type="compositionally biased region" description="Low complexity" evidence="15">
    <location>
        <begin position="362"/>
        <end position="378"/>
    </location>
</feature>
<comment type="catalytic activity">
    <reaction evidence="14">
        <text>L-seryl-[protein] + ATP = O-phospho-L-seryl-[protein] + ADP + H(+)</text>
        <dbReference type="Rhea" id="RHEA:17989"/>
        <dbReference type="Rhea" id="RHEA-COMP:9863"/>
        <dbReference type="Rhea" id="RHEA-COMP:11604"/>
        <dbReference type="ChEBI" id="CHEBI:15378"/>
        <dbReference type="ChEBI" id="CHEBI:29999"/>
        <dbReference type="ChEBI" id="CHEBI:30616"/>
        <dbReference type="ChEBI" id="CHEBI:83421"/>
        <dbReference type="ChEBI" id="CHEBI:456216"/>
        <dbReference type="EC" id="2.7.11.1"/>
    </reaction>
</comment>
<organism evidence="19 20">
    <name type="scientific">Acrobeloides nanus</name>
    <dbReference type="NCBI Taxonomy" id="290746"/>
    <lineage>
        <taxon>Eukaryota</taxon>
        <taxon>Metazoa</taxon>
        <taxon>Ecdysozoa</taxon>
        <taxon>Nematoda</taxon>
        <taxon>Chromadorea</taxon>
        <taxon>Rhabditida</taxon>
        <taxon>Tylenchina</taxon>
        <taxon>Cephalobomorpha</taxon>
        <taxon>Cephaloboidea</taxon>
        <taxon>Cephalobidae</taxon>
        <taxon>Acrobeloides</taxon>
    </lineage>
</organism>
<feature type="compositionally biased region" description="Low complexity" evidence="15">
    <location>
        <begin position="108"/>
        <end position="119"/>
    </location>
</feature>